<dbReference type="AlphaFoldDB" id="A0A8D8KZ55"/>
<evidence type="ECO:0000256" key="1">
    <source>
        <dbReference type="SAM" id="MobiDB-lite"/>
    </source>
</evidence>
<dbReference type="EMBL" id="HBUE01019337">
    <property type="protein sequence ID" value="CAG6451835.1"/>
    <property type="molecule type" value="Transcribed_RNA"/>
</dbReference>
<dbReference type="EMBL" id="HBUE01347929">
    <property type="protein sequence ID" value="CAG6601685.1"/>
    <property type="molecule type" value="Transcribed_RNA"/>
</dbReference>
<name>A0A8D8KZ55_CULPI</name>
<reference evidence="2" key="1">
    <citation type="submission" date="2021-05" db="EMBL/GenBank/DDBJ databases">
        <authorList>
            <person name="Alioto T."/>
            <person name="Alioto T."/>
            <person name="Gomez Garrido J."/>
        </authorList>
    </citation>
    <scope>NUCLEOTIDE SEQUENCE</scope>
</reference>
<protein>
    <submittedName>
        <fullName evidence="2">(northern house mosquito) hypothetical protein</fullName>
    </submittedName>
</protein>
<dbReference type="EMBL" id="HBUE01240881">
    <property type="protein sequence ID" value="CAG6549414.1"/>
    <property type="molecule type" value="Transcribed_RNA"/>
</dbReference>
<sequence length="242" mass="27006">MGHDHRGREVLTTDRDLPEADTTVPNQIVMDTTVEDQRGHHLTMISIVRDHLHQEARPHPRAARIVRSLRRTRCDFPTTIPNTDQSPQMTASLGWSHPSTTSILPKTHPFRDHSISAYQVDLLARPDPDIPTLTSLRPVLSTPTISPTTLRSPTTGRSWKRIGKRIGASSPKIQRSSRTLVIGTWDWRQVPPYGPTSRTSTCCPTEVVLPRPAKPFEGIPNRNQSNDRTNGGGDDFTTLLPS</sequence>
<dbReference type="EMBL" id="HBUE01240882">
    <property type="protein sequence ID" value="CAG6549416.1"/>
    <property type="molecule type" value="Transcribed_RNA"/>
</dbReference>
<evidence type="ECO:0000313" key="2">
    <source>
        <dbReference type="EMBL" id="CAG6601685.1"/>
    </source>
</evidence>
<accession>A0A8D8KZ55</accession>
<organism evidence="2">
    <name type="scientific">Culex pipiens</name>
    <name type="common">House mosquito</name>
    <dbReference type="NCBI Taxonomy" id="7175"/>
    <lineage>
        <taxon>Eukaryota</taxon>
        <taxon>Metazoa</taxon>
        <taxon>Ecdysozoa</taxon>
        <taxon>Arthropoda</taxon>
        <taxon>Hexapoda</taxon>
        <taxon>Insecta</taxon>
        <taxon>Pterygota</taxon>
        <taxon>Neoptera</taxon>
        <taxon>Endopterygota</taxon>
        <taxon>Diptera</taxon>
        <taxon>Nematocera</taxon>
        <taxon>Culicoidea</taxon>
        <taxon>Culicidae</taxon>
        <taxon>Culicinae</taxon>
        <taxon>Culicini</taxon>
        <taxon>Culex</taxon>
        <taxon>Culex</taxon>
    </lineage>
</organism>
<feature type="region of interest" description="Disordered" evidence="1">
    <location>
        <begin position="211"/>
        <end position="242"/>
    </location>
</feature>
<dbReference type="EMBL" id="HBUE01347930">
    <property type="protein sequence ID" value="CAG6601687.1"/>
    <property type="molecule type" value="Transcribed_RNA"/>
</dbReference>
<proteinExistence type="predicted"/>